<dbReference type="Gene3D" id="1.10.510.10">
    <property type="entry name" value="Transferase(Phosphotransferase) domain 1"/>
    <property type="match status" value="1"/>
</dbReference>
<keyword evidence="9" id="KW-0677">Repeat</keyword>
<dbReference type="InterPro" id="IPR002902">
    <property type="entry name" value="GNK2"/>
</dbReference>
<evidence type="ECO:0000256" key="9">
    <source>
        <dbReference type="ARBA" id="ARBA00022737"/>
    </source>
</evidence>
<keyword evidence="12 19" id="KW-0067">ATP-binding</keyword>
<organism evidence="23 24">
    <name type="scientific">Arachis hypogaea</name>
    <name type="common">Peanut</name>
    <dbReference type="NCBI Taxonomy" id="3818"/>
    <lineage>
        <taxon>Eukaryota</taxon>
        <taxon>Viridiplantae</taxon>
        <taxon>Streptophyta</taxon>
        <taxon>Embryophyta</taxon>
        <taxon>Tracheophyta</taxon>
        <taxon>Spermatophyta</taxon>
        <taxon>Magnoliopsida</taxon>
        <taxon>eudicotyledons</taxon>
        <taxon>Gunneridae</taxon>
        <taxon>Pentapetalae</taxon>
        <taxon>rosids</taxon>
        <taxon>fabids</taxon>
        <taxon>Fabales</taxon>
        <taxon>Fabaceae</taxon>
        <taxon>Papilionoideae</taxon>
        <taxon>50 kb inversion clade</taxon>
        <taxon>dalbergioids sensu lato</taxon>
        <taxon>Dalbergieae</taxon>
        <taxon>Pterocarpus clade</taxon>
        <taxon>Arachis</taxon>
    </lineage>
</organism>
<feature type="signal peptide" evidence="20">
    <location>
        <begin position="1"/>
        <end position="24"/>
    </location>
</feature>
<keyword evidence="15" id="KW-0675">Receptor</keyword>
<proteinExistence type="inferred from homology"/>
<dbReference type="InterPro" id="IPR038408">
    <property type="entry name" value="GNK2_sf"/>
</dbReference>
<evidence type="ECO:0000256" key="16">
    <source>
        <dbReference type="ARBA" id="ARBA00023180"/>
    </source>
</evidence>
<evidence type="ECO:0000259" key="21">
    <source>
        <dbReference type="PROSITE" id="PS50011"/>
    </source>
</evidence>
<keyword evidence="4" id="KW-1003">Cell membrane</keyword>
<evidence type="ECO:0000256" key="15">
    <source>
        <dbReference type="ARBA" id="ARBA00023170"/>
    </source>
</evidence>
<dbReference type="SMART" id="SM00220">
    <property type="entry name" value="S_TKc"/>
    <property type="match status" value="1"/>
</dbReference>
<comment type="catalytic activity">
    <reaction evidence="18">
        <text>L-threonyl-[protein] + ATP = O-phospho-L-threonyl-[protein] + ADP + H(+)</text>
        <dbReference type="Rhea" id="RHEA:46608"/>
        <dbReference type="Rhea" id="RHEA-COMP:11060"/>
        <dbReference type="Rhea" id="RHEA-COMP:11605"/>
        <dbReference type="ChEBI" id="CHEBI:15378"/>
        <dbReference type="ChEBI" id="CHEBI:30013"/>
        <dbReference type="ChEBI" id="CHEBI:30616"/>
        <dbReference type="ChEBI" id="CHEBI:61977"/>
        <dbReference type="ChEBI" id="CHEBI:456216"/>
    </reaction>
</comment>
<evidence type="ECO:0000313" key="24">
    <source>
        <dbReference type="Proteomes" id="UP000289738"/>
    </source>
</evidence>
<dbReference type="Pfam" id="PF01657">
    <property type="entry name" value="Stress-antifung"/>
    <property type="match status" value="2"/>
</dbReference>
<comment type="subcellular location">
    <subcellularLocation>
        <location evidence="1">Cell membrane</location>
        <topology evidence="1">Single-pass type I membrane protein</topology>
    </subcellularLocation>
</comment>
<dbReference type="InterPro" id="IPR001245">
    <property type="entry name" value="Ser-Thr/Tyr_kinase_cat_dom"/>
</dbReference>
<feature type="domain" description="Gnk2-homologous" evidence="22">
    <location>
        <begin position="27"/>
        <end position="135"/>
    </location>
</feature>
<keyword evidence="24" id="KW-1185">Reference proteome</keyword>
<comment type="catalytic activity">
    <reaction evidence="17">
        <text>L-seryl-[protein] + ATP = O-phospho-L-seryl-[protein] + ADP + H(+)</text>
        <dbReference type="Rhea" id="RHEA:17989"/>
        <dbReference type="Rhea" id="RHEA-COMP:9863"/>
        <dbReference type="Rhea" id="RHEA-COMP:11604"/>
        <dbReference type="ChEBI" id="CHEBI:15378"/>
        <dbReference type="ChEBI" id="CHEBI:29999"/>
        <dbReference type="ChEBI" id="CHEBI:30616"/>
        <dbReference type="ChEBI" id="CHEBI:83421"/>
        <dbReference type="ChEBI" id="CHEBI:456216"/>
    </reaction>
</comment>
<evidence type="ECO:0000256" key="3">
    <source>
        <dbReference type="ARBA" id="ARBA00010217"/>
    </source>
</evidence>
<evidence type="ECO:0000256" key="13">
    <source>
        <dbReference type="ARBA" id="ARBA00022989"/>
    </source>
</evidence>
<dbReference type="EMBL" id="SDMP01000009">
    <property type="protein sequence ID" value="RYR37375.1"/>
    <property type="molecule type" value="Genomic_DNA"/>
</dbReference>
<dbReference type="PANTHER" id="PTHR27002">
    <property type="entry name" value="RECEPTOR-LIKE SERINE/THREONINE-PROTEIN KINASE SD1-8"/>
    <property type="match status" value="1"/>
</dbReference>
<keyword evidence="7" id="KW-0812">Transmembrane</keyword>
<dbReference type="FunFam" id="3.30.430.20:FF:000013">
    <property type="entry name" value="Cysteine-rich RLK (RECEPTOR-like protein kinase) 23"/>
    <property type="match status" value="1"/>
</dbReference>
<feature type="binding site" evidence="19">
    <location>
        <position position="323"/>
    </location>
    <ligand>
        <name>ATP</name>
        <dbReference type="ChEBI" id="CHEBI:30616"/>
    </ligand>
</feature>
<evidence type="ECO:0000256" key="4">
    <source>
        <dbReference type="ARBA" id="ARBA00022475"/>
    </source>
</evidence>
<dbReference type="Proteomes" id="UP000289738">
    <property type="component" value="Chromosome A09"/>
</dbReference>
<dbReference type="InterPro" id="IPR000719">
    <property type="entry name" value="Prot_kinase_dom"/>
</dbReference>
<evidence type="ECO:0000256" key="19">
    <source>
        <dbReference type="PROSITE-ProRule" id="PRU10141"/>
    </source>
</evidence>
<dbReference type="InterPro" id="IPR011009">
    <property type="entry name" value="Kinase-like_dom_sf"/>
</dbReference>
<feature type="domain" description="Protein kinase" evidence="21">
    <location>
        <begin position="295"/>
        <end position="558"/>
    </location>
</feature>
<dbReference type="FunFam" id="3.30.430.20:FF:000012">
    <property type="entry name" value="Cysteine-rich receptor-like protein kinase 25"/>
    <property type="match status" value="1"/>
</dbReference>
<evidence type="ECO:0000256" key="12">
    <source>
        <dbReference type="ARBA" id="ARBA00022840"/>
    </source>
</evidence>
<evidence type="ECO:0000256" key="17">
    <source>
        <dbReference type="ARBA" id="ARBA00047558"/>
    </source>
</evidence>
<dbReference type="PROSITE" id="PS50011">
    <property type="entry name" value="PROTEIN_KINASE_DOM"/>
    <property type="match status" value="1"/>
</dbReference>
<keyword evidence="5" id="KW-0723">Serine/threonine-protein kinase</keyword>
<comment type="similarity">
    <text evidence="3">In the C-terminal section; belongs to the protein kinase superfamily. Ser/Thr protein kinase family.</text>
</comment>
<comment type="caution">
    <text evidence="23">The sequence shown here is derived from an EMBL/GenBank/DDBJ whole genome shotgun (WGS) entry which is preliminary data.</text>
</comment>
<name>A0A445BFC2_ARAHY</name>
<evidence type="ECO:0000256" key="7">
    <source>
        <dbReference type="ARBA" id="ARBA00022692"/>
    </source>
</evidence>
<dbReference type="GO" id="GO:0005886">
    <property type="term" value="C:plasma membrane"/>
    <property type="evidence" value="ECO:0007669"/>
    <property type="project" value="UniProtKB-SubCell"/>
</dbReference>
<reference evidence="23 24" key="1">
    <citation type="submission" date="2019-01" db="EMBL/GenBank/DDBJ databases">
        <title>Sequencing of cultivated peanut Arachis hypogaea provides insights into genome evolution and oil improvement.</title>
        <authorList>
            <person name="Chen X."/>
        </authorList>
    </citation>
    <scope>NUCLEOTIDE SEQUENCE [LARGE SCALE GENOMIC DNA]</scope>
    <source>
        <strain evidence="24">cv. Fuhuasheng</strain>
        <tissue evidence="23">Leaves</tissue>
    </source>
</reference>
<dbReference type="AlphaFoldDB" id="A0A445BFC2"/>
<dbReference type="Gene3D" id="3.30.200.20">
    <property type="entry name" value="Phosphorylase Kinase, domain 1"/>
    <property type="match status" value="1"/>
</dbReference>
<feature type="chain" id="PRO_5019524606" description="Cysteine-rich receptor-like protein kinase" evidence="20">
    <location>
        <begin position="25"/>
        <end position="609"/>
    </location>
</feature>
<sequence>MASFNVLFFVLISILNFSSITTKAEDTHFLYQVCSKYRFTAINTTYQNNLRTLLSSLSSKATHNTEFYNNTVTGKTPADTVYGLYMCRGDIPSDLCGECVGNASQRLSTNTECSLSVAAVMWYDECMVRYSNTSFFSRVTVAPGYPGYALSSPTNMTDQQSFNRLLYRTLNQTADEAANAPIGAKKFATKEAAISIFQNLYCLAQCTPDLSPEDCRSCLDGLINSNLPECCAGKQGGRILYPNCNIRFEIYPFYRSLQPAPSPAPSSNSRVGGEGAILEGLQFDFSIIEASTNNFSHQNMIGKGGFGEVYKGTLPDGRHVAIKRLSTSSKQGVVEFKNEILLIAKLQHRNLVSFMGFCIEEQEKILLYEYVPNGNGGQQQKLSWDQRYKIIGGTALGILYLHEYSRLKVIHRDLKPSNILLDKNMNAKISDFGLARIVDIDQDRGETNRIVEYAMLGQFSEKSDVFSFGVIILEIVTGQKNANSYTSNRVGESLLNYVWKQWRDGTPLSILDPKIKEDYNQVEVIKCIQIGLLCVQENPNSRPTMGTIVSYLNNHSLDLPSPQEPAFFLHGGFMDPKTVAQESSSSHQSGKSSTTFSINEMSISKFHPR</sequence>
<evidence type="ECO:0000256" key="1">
    <source>
        <dbReference type="ARBA" id="ARBA00004251"/>
    </source>
</evidence>
<keyword evidence="14" id="KW-0472">Membrane</keyword>
<evidence type="ECO:0000256" key="20">
    <source>
        <dbReference type="SAM" id="SignalP"/>
    </source>
</evidence>
<evidence type="ECO:0000256" key="18">
    <source>
        <dbReference type="ARBA" id="ARBA00047951"/>
    </source>
</evidence>
<evidence type="ECO:0008006" key="25">
    <source>
        <dbReference type="Google" id="ProtNLM"/>
    </source>
</evidence>
<dbReference type="GO" id="GO:0004674">
    <property type="term" value="F:protein serine/threonine kinase activity"/>
    <property type="evidence" value="ECO:0007669"/>
    <property type="project" value="UniProtKB-KW"/>
</dbReference>
<evidence type="ECO:0000256" key="5">
    <source>
        <dbReference type="ARBA" id="ARBA00022527"/>
    </source>
</evidence>
<dbReference type="PANTHER" id="PTHR27002:SF847">
    <property type="entry name" value="CYSTEINE-RICH RECEPTOR-KINASE-LIKE PROTEIN"/>
    <property type="match status" value="1"/>
</dbReference>
<evidence type="ECO:0000256" key="6">
    <source>
        <dbReference type="ARBA" id="ARBA00022679"/>
    </source>
</evidence>
<evidence type="ECO:0000256" key="10">
    <source>
        <dbReference type="ARBA" id="ARBA00022741"/>
    </source>
</evidence>
<evidence type="ECO:0000256" key="11">
    <source>
        <dbReference type="ARBA" id="ARBA00022777"/>
    </source>
</evidence>
<evidence type="ECO:0000256" key="14">
    <source>
        <dbReference type="ARBA" id="ARBA00023136"/>
    </source>
</evidence>
<dbReference type="FunFam" id="1.10.510.10:FF:000240">
    <property type="entry name" value="Lectin-domain containing receptor kinase A4.3"/>
    <property type="match status" value="1"/>
</dbReference>
<dbReference type="GO" id="GO:0005524">
    <property type="term" value="F:ATP binding"/>
    <property type="evidence" value="ECO:0007669"/>
    <property type="project" value="UniProtKB-UniRule"/>
</dbReference>
<keyword evidence="11" id="KW-0418">Kinase</keyword>
<dbReference type="CDD" id="cd14066">
    <property type="entry name" value="STKc_IRAK"/>
    <property type="match status" value="1"/>
</dbReference>
<protein>
    <recommendedName>
        <fullName evidence="25">Cysteine-rich receptor-like protein kinase</fullName>
    </recommendedName>
</protein>
<dbReference type="PROSITE" id="PS51473">
    <property type="entry name" value="GNK2"/>
    <property type="match status" value="2"/>
</dbReference>
<feature type="domain" description="Gnk2-homologous" evidence="22">
    <location>
        <begin position="144"/>
        <end position="253"/>
    </location>
</feature>
<keyword evidence="6" id="KW-0808">Transferase</keyword>
<evidence type="ECO:0000256" key="2">
    <source>
        <dbReference type="ARBA" id="ARBA00008536"/>
    </source>
</evidence>
<keyword evidence="16" id="KW-0325">Glycoprotein</keyword>
<dbReference type="GO" id="GO:0002229">
    <property type="term" value="P:defense response to oomycetes"/>
    <property type="evidence" value="ECO:0007669"/>
    <property type="project" value="UniProtKB-ARBA"/>
</dbReference>
<evidence type="ECO:0000256" key="8">
    <source>
        <dbReference type="ARBA" id="ARBA00022729"/>
    </source>
</evidence>
<dbReference type="InterPro" id="IPR017441">
    <property type="entry name" value="Protein_kinase_ATP_BS"/>
</dbReference>
<dbReference type="Gene3D" id="3.30.430.20">
    <property type="entry name" value="Gnk2 domain, C-X8-C-X2-C motif"/>
    <property type="match status" value="2"/>
</dbReference>
<dbReference type="SUPFAM" id="SSF56112">
    <property type="entry name" value="Protein kinase-like (PK-like)"/>
    <property type="match status" value="1"/>
</dbReference>
<evidence type="ECO:0000259" key="22">
    <source>
        <dbReference type="PROSITE" id="PS51473"/>
    </source>
</evidence>
<dbReference type="Pfam" id="PF07714">
    <property type="entry name" value="PK_Tyr_Ser-Thr"/>
    <property type="match status" value="1"/>
</dbReference>
<accession>A0A445BFC2</accession>
<comment type="similarity">
    <text evidence="2">In the N-terminal section; belongs to the leguminous lectin family.</text>
</comment>
<keyword evidence="10 19" id="KW-0547">Nucleotide-binding</keyword>
<dbReference type="InterPro" id="IPR008271">
    <property type="entry name" value="Ser/Thr_kinase_AS"/>
</dbReference>
<gene>
    <name evidence="23" type="ORF">Ahy_A09g042275</name>
</gene>
<keyword evidence="13" id="KW-1133">Transmembrane helix</keyword>
<dbReference type="CDD" id="cd23509">
    <property type="entry name" value="Gnk2-like"/>
    <property type="match status" value="2"/>
</dbReference>
<evidence type="ECO:0000313" key="23">
    <source>
        <dbReference type="EMBL" id="RYR37375.1"/>
    </source>
</evidence>
<dbReference type="PROSITE" id="PS00107">
    <property type="entry name" value="PROTEIN_KINASE_ATP"/>
    <property type="match status" value="1"/>
</dbReference>
<dbReference type="PROSITE" id="PS00108">
    <property type="entry name" value="PROTEIN_KINASE_ST"/>
    <property type="match status" value="1"/>
</dbReference>
<dbReference type="GO" id="GO:0042742">
    <property type="term" value="P:defense response to bacterium"/>
    <property type="evidence" value="ECO:0007669"/>
    <property type="project" value="TreeGrafter"/>
</dbReference>
<keyword evidence="8 20" id="KW-0732">Signal</keyword>
<dbReference type="FunFam" id="3.30.200.20:FF:000727">
    <property type="entry name" value="Cysteine-rich RLK (RECEPTOR-like protein kinase) 23"/>
    <property type="match status" value="1"/>
</dbReference>